<evidence type="ECO:0000256" key="2">
    <source>
        <dbReference type="SAM" id="SignalP"/>
    </source>
</evidence>
<name>A0ABN1LDF7_9ALTE</name>
<accession>A0ABN1LDF7</accession>
<dbReference type="Proteomes" id="UP001500359">
    <property type="component" value="Unassembled WGS sequence"/>
</dbReference>
<evidence type="ECO:0000313" key="4">
    <source>
        <dbReference type="Proteomes" id="UP001500359"/>
    </source>
</evidence>
<keyword evidence="2" id="KW-0732">Signal</keyword>
<feature type="compositionally biased region" description="Polar residues" evidence="1">
    <location>
        <begin position="25"/>
        <end position="41"/>
    </location>
</feature>
<reference evidence="3 4" key="1">
    <citation type="journal article" date="2019" name="Int. J. Syst. Evol. Microbiol.">
        <title>The Global Catalogue of Microorganisms (GCM) 10K type strain sequencing project: providing services to taxonomists for standard genome sequencing and annotation.</title>
        <authorList>
            <consortium name="The Broad Institute Genomics Platform"/>
            <consortium name="The Broad Institute Genome Sequencing Center for Infectious Disease"/>
            <person name="Wu L."/>
            <person name="Ma J."/>
        </authorList>
    </citation>
    <scope>NUCLEOTIDE SEQUENCE [LARGE SCALE GENOMIC DNA]</scope>
    <source>
        <strain evidence="3 4">JCM 15896</strain>
    </source>
</reference>
<feature type="region of interest" description="Disordered" evidence="1">
    <location>
        <begin position="22"/>
        <end position="49"/>
    </location>
</feature>
<dbReference type="RefSeq" id="WP_343856448.1">
    <property type="nucleotide sequence ID" value="NZ_BAAAFD010000001.1"/>
</dbReference>
<organism evidence="3 4">
    <name type="scientific">Aliiglaciecola litoralis</name>
    <dbReference type="NCBI Taxonomy" id="582857"/>
    <lineage>
        <taxon>Bacteria</taxon>
        <taxon>Pseudomonadati</taxon>
        <taxon>Pseudomonadota</taxon>
        <taxon>Gammaproteobacteria</taxon>
        <taxon>Alteromonadales</taxon>
        <taxon>Alteromonadaceae</taxon>
        <taxon>Aliiglaciecola</taxon>
    </lineage>
</organism>
<feature type="chain" id="PRO_5045355603" evidence="2">
    <location>
        <begin position="19"/>
        <end position="49"/>
    </location>
</feature>
<evidence type="ECO:0000256" key="1">
    <source>
        <dbReference type="SAM" id="MobiDB-lite"/>
    </source>
</evidence>
<keyword evidence="4" id="KW-1185">Reference proteome</keyword>
<proteinExistence type="predicted"/>
<gene>
    <name evidence="3" type="ORF">GCM10009114_06660</name>
</gene>
<evidence type="ECO:0000313" key="3">
    <source>
        <dbReference type="EMBL" id="GAA0853573.1"/>
    </source>
</evidence>
<protein>
    <submittedName>
        <fullName evidence="3">Uncharacterized protein</fullName>
    </submittedName>
</protein>
<dbReference type="EMBL" id="BAAAFD010000001">
    <property type="protein sequence ID" value="GAA0853573.1"/>
    <property type="molecule type" value="Genomic_DNA"/>
</dbReference>
<comment type="caution">
    <text evidence="3">The sequence shown here is derived from an EMBL/GenBank/DDBJ whole genome shotgun (WGS) entry which is preliminary data.</text>
</comment>
<sequence length="49" mass="5175">MLKAYAVALMLTTTPATANLDGAKQTEQQKPIISQTTQTNKGWGLGIGL</sequence>
<feature type="signal peptide" evidence="2">
    <location>
        <begin position="1"/>
        <end position="18"/>
    </location>
</feature>